<reference evidence="1" key="1">
    <citation type="submission" date="2022-08" db="EMBL/GenBank/DDBJ databases">
        <authorList>
            <person name="Kallberg Y."/>
            <person name="Tangrot J."/>
            <person name="Rosling A."/>
        </authorList>
    </citation>
    <scope>NUCLEOTIDE SEQUENCE</scope>
    <source>
        <strain evidence="1">Wild A</strain>
    </source>
</reference>
<keyword evidence="2" id="KW-1185">Reference proteome</keyword>
<organism evidence="1 2">
    <name type="scientific">Funneliformis geosporum</name>
    <dbReference type="NCBI Taxonomy" id="1117311"/>
    <lineage>
        <taxon>Eukaryota</taxon>
        <taxon>Fungi</taxon>
        <taxon>Fungi incertae sedis</taxon>
        <taxon>Mucoromycota</taxon>
        <taxon>Glomeromycotina</taxon>
        <taxon>Glomeromycetes</taxon>
        <taxon>Glomerales</taxon>
        <taxon>Glomeraceae</taxon>
        <taxon>Funneliformis</taxon>
    </lineage>
</organism>
<evidence type="ECO:0000313" key="2">
    <source>
        <dbReference type="Proteomes" id="UP001153678"/>
    </source>
</evidence>
<proteinExistence type="predicted"/>
<dbReference type="EMBL" id="CAMKVN010001047">
    <property type="protein sequence ID" value="CAI2173315.1"/>
    <property type="molecule type" value="Genomic_DNA"/>
</dbReference>
<dbReference type="AlphaFoldDB" id="A0A9W4SLC6"/>
<evidence type="ECO:0000313" key="1">
    <source>
        <dbReference type="EMBL" id="CAI2173315.1"/>
    </source>
</evidence>
<gene>
    <name evidence="1" type="ORF">FWILDA_LOCUS6024</name>
</gene>
<dbReference type="Proteomes" id="UP001153678">
    <property type="component" value="Unassembled WGS sequence"/>
</dbReference>
<protein>
    <submittedName>
        <fullName evidence="1">12674_t:CDS:1</fullName>
    </submittedName>
</protein>
<accession>A0A9W4SLC6</accession>
<sequence length="70" mass="7823">MENGYKKDSALMVIKLSSQRYNLKLVISKSSFKAFGNHSTRTNETECFHNLSDTAGQRSTAGLEKYSTNS</sequence>
<comment type="caution">
    <text evidence="1">The sequence shown here is derived from an EMBL/GenBank/DDBJ whole genome shotgun (WGS) entry which is preliminary data.</text>
</comment>
<name>A0A9W4SLC6_9GLOM</name>